<feature type="repeat" description="ANK" evidence="7">
    <location>
        <begin position="73"/>
        <end position="96"/>
    </location>
</feature>
<keyword evidence="4 8" id="KW-1133">Transmembrane helix</keyword>
<dbReference type="PROSITE" id="PS50088">
    <property type="entry name" value="ANK_REPEAT"/>
    <property type="match status" value="4"/>
</dbReference>
<evidence type="ECO:0000256" key="2">
    <source>
        <dbReference type="ARBA" id="ARBA00022692"/>
    </source>
</evidence>
<dbReference type="InterPro" id="IPR026961">
    <property type="entry name" value="PGG_dom"/>
</dbReference>
<evidence type="ECO:0000256" key="8">
    <source>
        <dbReference type="SAM" id="Phobius"/>
    </source>
</evidence>
<dbReference type="Proteomes" id="UP001168877">
    <property type="component" value="Unassembled WGS sequence"/>
</dbReference>
<keyword evidence="2 8" id="KW-0812">Transmembrane</keyword>
<reference evidence="10" key="1">
    <citation type="journal article" date="2022" name="Plant J.">
        <title>Strategies of tolerance reflected in two North American maple genomes.</title>
        <authorList>
            <person name="McEvoy S.L."/>
            <person name="Sezen U.U."/>
            <person name="Trouern-Trend A."/>
            <person name="McMahon S.M."/>
            <person name="Schaberg P.G."/>
            <person name="Yang J."/>
            <person name="Wegrzyn J.L."/>
            <person name="Swenson N.G."/>
        </authorList>
    </citation>
    <scope>NUCLEOTIDE SEQUENCE</scope>
    <source>
        <strain evidence="10">NS2018</strain>
    </source>
</reference>
<dbReference type="PANTHER" id="PTHR24186:SF46">
    <property type="entry name" value="PROTEIN ACCELERATED CELL DEATH 6-LIKE"/>
    <property type="match status" value="1"/>
</dbReference>
<evidence type="ECO:0000313" key="11">
    <source>
        <dbReference type="Proteomes" id="UP001168877"/>
    </source>
</evidence>
<evidence type="ECO:0000313" key="10">
    <source>
        <dbReference type="EMBL" id="KAK0601409.1"/>
    </source>
</evidence>
<evidence type="ECO:0000256" key="5">
    <source>
        <dbReference type="ARBA" id="ARBA00023043"/>
    </source>
</evidence>
<evidence type="ECO:0000256" key="1">
    <source>
        <dbReference type="ARBA" id="ARBA00004141"/>
    </source>
</evidence>
<feature type="domain" description="PGG" evidence="9">
    <location>
        <begin position="433"/>
        <end position="544"/>
    </location>
</feature>
<feature type="transmembrane region" description="Helical" evidence="8">
    <location>
        <begin position="555"/>
        <end position="575"/>
    </location>
</feature>
<dbReference type="InterPro" id="IPR036770">
    <property type="entry name" value="Ankyrin_rpt-contain_sf"/>
</dbReference>
<evidence type="ECO:0000256" key="7">
    <source>
        <dbReference type="PROSITE-ProRule" id="PRU00023"/>
    </source>
</evidence>
<accession>A0AA39T580</accession>
<comment type="subcellular location">
    <subcellularLocation>
        <location evidence="1">Membrane</location>
        <topology evidence="1">Multi-pass membrane protein</topology>
    </subcellularLocation>
</comment>
<dbReference type="SUPFAM" id="SSF48403">
    <property type="entry name" value="Ankyrin repeat"/>
    <property type="match status" value="1"/>
</dbReference>
<evidence type="ECO:0000256" key="6">
    <source>
        <dbReference type="ARBA" id="ARBA00023136"/>
    </source>
</evidence>
<dbReference type="Pfam" id="PF13962">
    <property type="entry name" value="PGG"/>
    <property type="match status" value="1"/>
</dbReference>
<proteinExistence type="predicted"/>
<dbReference type="SMART" id="SM00248">
    <property type="entry name" value="ANK"/>
    <property type="match status" value="9"/>
</dbReference>
<sequence length="605" mass="67512">MTESSMDLDLLRELKCKNGNGIMKLAKEKPDLFRGRSPQGNTTLHIASRTGNMSVVQEIIKIQPCLVYERNQRGETPLHIAAAAGDVNVVKLLYDKMETDNEIGQENILRMKDSEDNTPLHMAVRNCHLKVVQELIKVDTEPGFPVNKAGQSPLSIAIDASSTNIARWIISNKPDSLNYEGSNKMTLLHSAVIRRNYDVTMEILNAPSIAKNDIVTKVDEKQRNALHYAAAAAYEVEKIVALLSKEDVSLAYKRDCNGQTPIHLATINGRFGVVKMLVNDYPDVIEVLDNNQHNILHLAAQHGHGDIVSFILKLPEKDDLLNTLDEDGNTPLHLATMNFRDNVVDTLCRETKLNIMATNHKHQTAIEIAQTSEVEATENKKEATENKKYLTLKALKETYKYRTLDPDDIIANGCLSGSGTSTTDDQGKLERARKLAEVILTLNSIIAAVIFTAALTIPEKFNYSRDSEKNGKWDKTDGFFYFICFTAVSSASCLSAAIIICWLFYMSFSSHHEYFIKILPTAVVLTIIGLISMAMAFVSGLFVVLTSNDTIPMHIVWAASIVPLVYMSVFPCILYRTIDKGRRLILILLTHVPESRASFEKNKNK</sequence>
<dbReference type="PROSITE" id="PS50297">
    <property type="entry name" value="ANK_REP_REGION"/>
    <property type="match status" value="4"/>
</dbReference>
<gene>
    <name evidence="10" type="ORF">LWI29_024023</name>
</gene>
<comment type="caution">
    <text evidence="10">The sequence shown here is derived from an EMBL/GenBank/DDBJ whole genome shotgun (WGS) entry which is preliminary data.</text>
</comment>
<keyword evidence="11" id="KW-1185">Reference proteome</keyword>
<feature type="transmembrane region" description="Helical" evidence="8">
    <location>
        <begin position="478"/>
        <end position="506"/>
    </location>
</feature>
<dbReference type="InterPro" id="IPR002110">
    <property type="entry name" value="Ankyrin_rpt"/>
</dbReference>
<dbReference type="Pfam" id="PF12796">
    <property type="entry name" value="Ank_2"/>
    <property type="match status" value="3"/>
</dbReference>
<dbReference type="EMBL" id="JAUESC010000003">
    <property type="protein sequence ID" value="KAK0601409.1"/>
    <property type="molecule type" value="Genomic_DNA"/>
</dbReference>
<evidence type="ECO:0000259" key="9">
    <source>
        <dbReference type="Pfam" id="PF13962"/>
    </source>
</evidence>
<keyword evidence="5 7" id="KW-0040">ANK repeat</keyword>
<keyword evidence="3" id="KW-0677">Repeat</keyword>
<feature type="repeat" description="ANK" evidence="7">
    <location>
        <begin position="39"/>
        <end position="61"/>
    </location>
</feature>
<evidence type="ECO:0000256" key="3">
    <source>
        <dbReference type="ARBA" id="ARBA00022737"/>
    </source>
</evidence>
<feature type="transmembrane region" description="Helical" evidence="8">
    <location>
        <begin position="438"/>
        <end position="458"/>
    </location>
</feature>
<dbReference type="AlphaFoldDB" id="A0AA39T580"/>
<dbReference type="Gene3D" id="1.25.40.20">
    <property type="entry name" value="Ankyrin repeat-containing domain"/>
    <property type="match status" value="1"/>
</dbReference>
<evidence type="ECO:0000256" key="4">
    <source>
        <dbReference type="ARBA" id="ARBA00022989"/>
    </source>
</evidence>
<reference evidence="10" key="2">
    <citation type="submission" date="2023-06" db="EMBL/GenBank/DDBJ databases">
        <authorList>
            <person name="Swenson N.G."/>
            <person name="Wegrzyn J.L."/>
            <person name="Mcevoy S.L."/>
        </authorList>
    </citation>
    <scope>NUCLEOTIDE SEQUENCE</scope>
    <source>
        <strain evidence="10">NS2018</strain>
        <tissue evidence="10">Leaf</tissue>
    </source>
</reference>
<feature type="repeat" description="ANK" evidence="7">
    <location>
        <begin position="257"/>
        <end position="284"/>
    </location>
</feature>
<name>A0AA39T580_ACESA</name>
<keyword evidence="6 8" id="KW-0472">Membrane</keyword>
<feature type="repeat" description="ANK" evidence="7">
    <location>
        <begin position="115"/>
        <end position="137"/>
    </location>
</feature>
<dbReference type="PANTHER" id="PTHR24186">
    <property type="entry name" value="PROTEIN PHOSPHATASE 1 REGULATORY SUBUNIT"/>
    <property type="match status" value="1"/>
</dbReference>
<feature type="transmembrane region" description="Helical" evidence="8">
    <location>
        <begin position="518"/>
        <end position="543"/>
    </location>
</feature>
<protein>
    <recommendedName>
        <fullName evidence="9">PGG domain-containing protein</fullName>
    </recommendedName>
</protein>
<dbReference type="GO" id="GO:0005886">
    <property type="term" value="C:plasma membrane"/>
    <property type="evidence" value="ECO:0007669"/>
    <property type="project" value="TreeGrafter"/>
</dbReference>
<organism evidence="10 11">
    <name type="scientific">Acer saccharum</name>
    <name type="common">Sugar maple</name>
    <dbReference type="NCBI Taxonomy" id="4024"/>
    <lineage>
        <taxon>Eukaryota</taxon>
        <taxon>Viridiplantae</taxon>
        <taxon>Streptophyta</taxon>
        <taxon>Embryophyta</taxon>
        <taxon>Tracheophyta</taxon>
        <taxon>Spermatophyta</taxon>
        <taxon>Magnoliopsida</taxon>
        <taxon>eudicotyledons</taxon>
        <taxon>Gunneridae</taxon>
        <taxon>Pentapetalae</taxon>
        <taxon>rosids</taxon>
        <taxon>malvids</taxon>
        <taxon>Sapindales</taxon>
        <taxon>Sapindaceae</taxon>
        <taxon>Hippocastanoideae</taxon>
        <taxon>Acereae</taxon>
        <taxon>Acer</taxon>
    </lineage>
</organism>